<dbReference type="EMBL" id="FQZN01000031">
    <property type="protein sequence ID" value="SHJ48549.1"/>
    <property type="molecule type" value="Genomic_DNA"/>
</dbReference>
<dbReference type="Proteomes" id="UP000184192">
    <property type="component" value="Unassembled WGS sequence"/>
</dbReference>
<accession>A0A1M6JP77</accession>
<dbReference type="AlphaFoldDB" id="A0A1M6JP77"/>
<dbReference type="RefSeq" id="WP_139261896.1">
    <property type="nucleotide sequence ID" value="NZ_FQZN01000031.1"/>
</dbReference>
<gene>
    <name evidence="1" type="ORF">SAMN05444350_1317</name>
</gene>
<evidence type="ECO:0000313" key="1">
    <source>
        <dbReference type="EMBL" id="SHJ48549.1"/>
    </source>
</evidence>
<reference evidence="2" key="1">
    <citation type="submission" date="2016-11" db="EMBL/GenBank/DDBJ databases">
        <authorList>
            <person name="Varghese N."/>
            <person name="Submissions S."/>
        </authorList>
    </citation>
    <scope>NUCLEOTIDE SEQUENCE [LARGE SCALE GENOMIC DNA]</scope>
    <source>
        <strain evidence="2">DSM 26884</strain>
    </source>
</reference>
<dbReference type="GeneID" id="92713995"/>
<name>A0A1M6JP77_9BACE</name>
<sequence length="351" mass="40737">MVQIIEKYSLDFLSEEFLELCNFQFIAFIYSSWHFDNLISCMDLYNVSKGVIILMPTGVNRFPDYYFSDLRIKDCTVYKLTTDASDYGLSIFKRIFLKKSRKRIIIFNPMAVNIRTFSKVPLGNLTVDYVIIDEGLGTYTFPLKRKTLKEGMKQFLKKLMIVFVDINIKYQVLFYDNKCKLGLNVGLSNALNKHYKNISELSGLLSSEGCQYVPNSILFFKDYVVQDNEFYDQLLFKLTSFNLNVCVKLHPCEKSLDFLELANKYGCHIVPNYLSGEQVVYLRPTCVISGFSTAGYTSAGIFNIPVFNLWELYKDKNILLNRYREVKVFNDCISQFLPNIKFVNTLDEISI</sequence>
<protein>
    <submittedName>
        <fullName evidence="1">Uncharacterized protein</fullName>
    </submittedName>
</protein>
<proteinExistence type="predicted"/>
<organism evidence="1 2">
    <name type="scientific">Bacteroides stercorirosoris</name>
    <dbReference type="NCBI Taxonomy" id="871324"/>
    <lineage>
        <taxon>Bacteria</taxon>
        <taxon>Pseudomonadati</taxon>
        <taxon>Bacteroidota</taxon>
        <taxon>Bacteroidia</taxon>
        <taxon>Bacteroidales</taxon>
        <taxon>Bacteroidaceae</taxon>
        <taxon>Bacteroides</taxon>
    </lineage>
</organism>
<evidence type="ECO:0000313" key="2">
    <source>
        <dbReference type="Proteomes" id="UP000184192"/>
    </source>
</evidence>
<keyword evidence="2" id="KW-1185">Reference proteome</keyword>